<dbReference type="Pfam" id="PF02518">
    <property type="entry name" value="HATPase_c"/>
    <property type="match status" value="1"/>
</dbReference>
<dbReference type="InterPro" id="IPR013759">
    <property type="entry name" value="Topo_IIA_B_C"/>
</dbReference>
<keyword evidence="14" id="KW-1185">Reference proteome</keyword>
<protein>
    <recommendedName>
        <fullName evidence="4">DNA topoisomerase (ATP-hydrolyzing)</fullName>
        <ecNumber evidence="4">5.6.2.2</ecNumber>
    </recommendedName>
</protein>
<evidence type="ECO:0000256" key="9">
    <source>
        <dbReference type="ARBA" id="ARBA00023029"/>
    </source>
</evidence>
<name>A0A9X2GYH6_9ACTN</name>
<dbReference type="NCBIfam" id="NF004189">
    <property type="entry name" value="PRK05644.1"/>
    <property type="match status" value="1"/>
</dbReference>
<dbReference type="PRINTS" id="PR01159">
    <property type="entry name" value="DNAGYRASEB"/>
</dbReference>
<evidence type="ECO:0000256" key="1">
    <source>
        <dbReference type="ARBA" id="ARBA00000185"/>
    </source>
</evidence>
<evidence type="ECO:0000256" key="6">
    <source>
        <dbReference type="ARBA" id="ARBA00022741"/>
    </source>
</evidence>
<evidence type="ECO:0000256" key="11">
    <source>
        <dbReference type="ARBA" id="ARBA00023235"/>
    </source>
</evidence>
<dbReference type="InterPro" id="IPR006171">
    <property type="entry name" value="TOPRIM_dom"/>
</dbReference>
<gene>
    <name evidence="13" type="ORF">HD597_010293</name>
</gene>
<dbReference type="NCBIfam" id="TIGR01059">
    <property type="entry name" value="gyrB"/>
    <property type="match status" value="1"/>
</dbReference>
<dbReference type="AlphaFoldDB" id="A0A9X2GYH6"/>
<dbReference type="InterPro" id="IPR003594">
    <property type="entry name" value="HATPase_dom"/>
</dbReference>
<dbReference type="GO" id="GO:0005694">
    <property type="term" value="C:chromosome"/>
    <property type="evidence" value="ECO:0007669"/>
    <property type="project" value="InterPro"/>
</dbReference>
<evidence type="ECO:0000256" key="10">
    <source>
        <dbReference type="ARBA" id="ARBA00023125"/>
    </source>
</evidence>
<evidence type="ECO:0000256" key="8">
    <source>
        <dbReference type="ARBA" id="ARBA00022842"/>
    </source>
</evidence>
<comment type="cofactor">
    <cofactor evidence="2">
        <name>Mg(2+)</name>
        <dbReference type="ChEBI" id="CHEBI:18420"/>
    </cofactor>
</comment>
<dbReference type="SMART" id="SM00433">
    <property type="entry name" value="TOP2c"/>
    <property type="match status" value="1"/>
</dbReference>
<comment type="similarity">
    <text evidence="3">Belongs to the type II topoisomerase GyrB family.</text>
</comment>
<dbReference type="InterPro" id="IPR001241">
    <property type="entry name" value="Topo_IIA"/>
</dbReference>
<dbReference type="GO" id="GO:0034335">
    <property type="term" value="F:DNA negative supercoiling activity"/>
    <property type="evidence" value="ECO:0007669"/>
    <property type="project" value="UniProtKB-ARBA"/>
</dbReference>
<dbReference type="SMART" id="SM00387">
    <property type="entry name" value="HATPase_c"/>
    <property type="match status" value="1"/>
</dbReference>
<dbReference type="PROSITE" id="PS50880">
    <property type="entry name" value="TOPRIM"/>
    <property type="match status" value="1"/>
</dbReference>
<dbReference type="InterPro" id="IPR014721">
    <property type="entry name" value="Ribsml_uS5_D2-typ_fold_subgr"/>
</dbReference>
<dbReference type="SUPFAM" id="SSF54211">
    <property type="entry name" value="Ribosomal protein S5 domain 2-like"/>
    <property type="match status" value="1"/>
</dbReference>
<dbReference type="GO" id="GO:0005524">
    <property type="term" value="F:ATP binding"/>
    <property type="evidence" value="ECO:0007669"/>
    <property type="project" value="UniProtKB-KW"/>
</dbReference>
<dbReference type="GO" id="GO:0003677">
    <property type="term" value="F:DNA binding"/>
    <property type="evidence" value="ECO:0007669"/>
    <property type="project" value="UniProtKB-KW"/>
</dbReference>
<dbReference type="Pfam" id="PF00204">
    <property type="entry name" value="DNA_gyraseB"/>
    <property type="match status" value="1"/>
</dbReference>
<keyword evidence="10" id="KW-0238">DNA-binding</keyword>
<dbReference type="InterPro" id="IPR036890">
    <property type="entry name" value="HATPase_C_sf"/>
</dbReference>
<dbReference type="Pfam" id="PF00986">
    <property type="entry name" value="DNA_gyraseB_C"/>
    <property type="match status" value="1"/>
</dbReference>
<dbReference type="Gene3D" id="3.40.50.670">
    <property type="match status" value="1"/>
</dbReference>
<dbReference type="CDD" id="cd16928">
    <property type="entry name" value="HATPase_GyrB-like"/>
    <property type="match status" value="1"/>
</dbReference>
<dbReference type="InterPro" id="IPR034160">
    <property type="entry name" value="TOPRIM_GyrB"/>
</dbReference>
<dbReference type="InterPro" id="IPR020568">
    <property type="entry name" value="Ribosomal_Su5_D2-typ_SF"/>
</dbReference>
<organism evidence="13 14">
    <name type="scientific">Nonomuraea thailandensis</name>
    <dbReference type="NCBI Taxonomy" id="1188745"/>
    <lineage>
        <taxon>Bacteria</taxon>
        <taxon>Bacillati</taxon>
        <taxon>Actinomycetota</taxon>
        <taxon>Actinomycetes</taxon>
        <taxon>Streptosporangiales</taxon>
        <taxon>Streptosporangiaceae</taxon>
        <taxon>Nonomuraea</taxon>
    </lineage>
</organism>
<dbReference type="SUPFAM" id="SSF55874">
    <property type="entry name" value="ATPase domain of HSP90 chaperone/DNA topoisomerase II/histidine kinase"/>
    <property type="match status" value="1"/>
</dbReference>
<keyword evidence="8" id="KW-0460">Magnesium</keyword>
<dbReference type="FunFam" id="3.40.50.670:FF:000002">
    <property type="entry name" value="DNA gyrase subunit B"/>
    <property type="match status" value="1"/>
</dbReference>
<dbReference type="FunFam" id="3.30.230.10:FF:000005">
    <property type="entry name" value="DNA gyrase subunit B"/>
    <property type="match status" value="1"/>
</dbReference>
<evidence type="ECO:0000259" key="12">
    <source>
        <dbReference type="PROSITE" id="PS50880"/>
    </source>
</evidence>
<keyword evidence="7" id="KW-0067">ATP-binding</keyword>
<evidence type="ECO:0000313" key="13">
    <source>
        <dbReference type="EMBL" id="MCP2363273.1"/>
    </source>
</evidence>
<sequence>MQEIVDNAVDEALAGYADSIHVTLLADNGVRVVDNGRGIPTGIHPVEKRSAVEVVLTTLHAGGKFDSQSYAVSGGLHGVGSAVVNALSTAMEVEVKQNGHFWRQRYEMSKPTAPLAKGEETDETGTTVTFWADPDVFETTTWNYETLSRRFQEMAFLNKGLTITLTDERPDHINGEPHTVTYHYEGGLSDFVQHLNAKKEPAHASIISFEEESDGLAVDIAMQWNNSYSESVYSFANVINTAEGGTHEEGFRAALTSIVNRYAREQKFLKEGKDDNLSGEDVREGLTAIISVKLSDPQFEGQTKTKLGNTEAKSFVQKACNDHLRDWFERNPGEAKDIINKSLQASRARIAARQARDLTRRKSLLEAGSGLPGKLADCQWNDPEKCELFIVEGDSAGGSAKGGRDSRFQAILPIRGKILNVEKARIDKVLKNNEVQALITALGTGVHDEFDIAKLRYHKVILMADADVDGQHINTLLLTLLFRFMRPLIEAGHVYLSCPPLYKIKWDRKGEDASYAYSDSERDAVIAEGISNGKPDPRPRDNVQRFKGLGEMNAGQLWETTMNPATRLLRLVTLDDAAQADDLFSVLMGEDVEARRDFIIRNARDVRFLDV</sequence>
<dbReference type="Pfam" id="PF01751">
    <property type="entry name" value="Toprim"/>
    <property type="match status" value="1"/>
</dbReference>
<dbReference type="InterPro" id="IPR013760">
    <property type="entry name" value="Topo_IIA-like_dom_sf"/>
</dbReference>
<comment type="catalytic activity">
    <reaction evidence="1">
        <text>ATP-dependent breakage, passage and rejoining of double-stranded DNA.</text>
        <dbReference type="EC" id="5.6.2.2"/>
    </reaction>
</comment>
<dbReference type="GO" id="GO:0046872">
    <property type="term" value="F:metal ion binding"/>
    <property type="evidence" value="ECO:0007669"/>
    <property type="project" value="UniProtKB-KW"/>
</dbReference>
<dbReference type="Gene3D" id="3.30.230.10">
    <property type="match status" value="1"/>
</dbReference>
<evidence type="ECO:0000256" key="5">
    <source>
        <dbReference type="ARBA" id="ARBA00022723"/>
    </source>
</evidence>
<proteinExistence type="inferred from homology"/>
<dbReference type="PROSITE" id="PS00177">
    <property type="entry name" value="TOPOISOMERASE_II"/>
    <property type="match status" value="1"/>
</dbReference>
<dbReference type="InterPro" id="IPR011557">
    <property type="entry name" value="GyrB"/>
</dbReference>
<dbReference type="GO" id="GO:0006265">
    <property type="term" value="P:DNA topological change"/>
    <property type="evidence" value="ECO:0007669"/>
    <property type="project" value="InterPro"/>
</dbReference>
<reference evidence="13" key="1">
    <citation type="submission" date="2022-06" db="EMBL/GenBank/DDBJ databases">
        <title>Sequencing the genomes of 1000 actinobacteria strains.</title>
        <authorList>
            <person name="Klenk H.-P."/>
        </authorList>
    </citation>
    <scope>NUCLEOTIDE SEQUENCE</scope>
    <source>
        <strain evidence="13">DSM 46694</strain>
    </source>
</reference>
<comment type="caution">
    <text evidence="13">The sequence shown here is derived from an EMBL/GenBank/DDBJ whole genome shotgun (WGS) entry which is preliminary data.</text>
</comment>
<evidence type="ECO:0000256" key="4">
    <source>
        <dbReference type="ARBA" id="ARBA00012895"/>
    </source>
</evidence>
<dbReference type="CDD" id="cd00822">
    <property type="entry name" value="TopoII_Trans_DNA_gyrase"/>
    <property type="match status" value="1"/>
</dbReference>
<feature type="domain" description="Toprim" evidence="12">
    <location>
        <begin position="386"/>
        <end position="500"/>
    </location>
</feature>
<keyword evidence="6" id="KW-0547">Nucleotide-binding</keyword>
<dbReference type="EMBL" id="JAMZEB010000002">
    <property type="protein sequence ID" value="MCP2363273.1"/>
    <property type="molecule type" value="Genomic_DNA"/>
</dbReference>
<dbReference type="InterPro" id="IPR013506">
    <property type="entry name" value="Topo_IIA_bsu_dom2"/>
</dbReference>
<evidence type="ECO:0000256" key="7">
    <source>
        <dbReference type="ARBA" id="ARBA00022840"/>
    </source>
</evidence>
<dbReference type="InterPro" id="IPR000565">
    <property type="entry name" value="Topo_IIA_B"/>
</dbReference>
<dbReference type="SUPFAM" id="SSF56719">
    <property type="entry name" value="Type II DNA topoisomerase"/>
    <property type="match status" value="1"/>
</dbReference>
<dbReference type="PRINTS" id="PR00418">
    <property type="entry name" value="TPI2FAMILY"/>
</dbReference>
<evidence type="ECO:0000256" key="2">
    <source>
        <dbReference type="ARBA" id="ARBA00001946"/>
    </source>
</evidence>
<dbReference type="InterPro" id="IPR002288">
    <property type="entry name" value="DNA_gyrase_B_C"/>
</dbReference>
<keyword evidence="9" id="KW-0799">Topoisomerase</keyword>
<dbReference type="PANTHER" id="PTHR45866:SF1">
    <property type="entry name" value="DNA GYRASE SUBUNIT B, MITOCHONDRIAL"/>
    <property type="match status" value="1"/>
</dbReference>
<evidence type="ECO:0000256" key="3">
    <source>
        <dbReference type="ARBA" id="ARBA00010708"/>
    </source>
</evidence>
<dbReference type="InterPro" id="IPR018522">
    <property type="entry name" value="TopoIIA_CS"/>
</dbReference>
<dbReference type="Proteomes" id="UP001139648">
    <property type="component" value="Unassembled WGS sequence"/>
</dbReference>
<dbReference type="Gene3D" id="3.30.565.10">
    <property type="entry name" value="Histidine kinase-like ATPase, C-terminal domain"/>
    <property type="match status" value="1"/>
</dbReference>
<dbReference type="EC" id="5.6.2.2" evidence="4"/>
<keyword evidence="11 13" id="KW-0413">Isomerase</keyword>
<evidence type="ECO:0000313" key="14">
    <source>
        <dbReference type="Proteomes" id="UP001139648"/>
    </source>
</evidence>
<keyword evidence="5" id="KW-0479">Metal-binding</keyword>
<accession>A0A9X2GYH6</accession>
<dbReference type="CDD" id="cd03366">
    <property type="entry name" value="TOPRIM_TopoIIA_GyrB"/>
    <property type="match status" value="1"/>
</dbReference>
<dbReference type="PANTHER" id="PTHR45866">
    <property type="entry name" value="DNA GYRASE/TOPOISOMERASE SUBUNIT B"/>
    <property type="match status" value="1"/>
</dbReference>